<dbReference type="PROSITE" id="PS51257">
    <property type="entry name" value="PROKAR_LIPOPROTEIN"/>
    <property type="match status" value="1"/>
</dbReference>
<protein>
    <submittedName>
        <fullName evidence="2">Uncharacterized protein</fullName>
    </submittedName>
</protein>
<evidence type="ECO:0000256" key="1">
    <source>
        <dbReference type="SAM" id="SignalP"/>
    </source>
</evidence>
<keyword evidence="1" id="KW-0732">Signal</keyword>
<accession>A0A1G6PK45</accession>
<evidence type="ECO:0000313" key="2">
    <source>
        <dbReference type="EMBL" id="SDC80438.1"/>
    </source>
</evidence>
<proteinExistence type="predicted"/>
<sequence>MKKLLFVFSLILVSLLLVSCFPGQEQDETINLTIQPDSSSFISEYDGHTVNWNKIEYSLFYNGNFLKEGDLTVNEISGPFVFSNLVSGNYEVNIRVINDGFVIAKIQKSFNLTKDNNTFNASYEMMDSNLEIEVTDNRSDKSLDVTHNIIISNESGIIAEDSITNEATSNLVFNPGLYTLTINQITTENDTTISATTVVEKSNFYSPGYKYVSTLEITDDSVDLSDPETPVDPEDPDDYDVDLSFDISDAVAIASNSEEESTNSLNRSRYSIPDNYGKVLTLKDLKTKSSSSNKLVKILTDGSIESIMNLPEGYNPPEIAYVSTEEDGSVYIIFRNFLSFNNGDRRFTAQFIRVFPDNEFQVLWPLDPFINDPWNEGNIEVRNDYYQEGESVLKADNGYIYFKTNNWKNDGEKNNIYEYRPNQNNTPELVTPDYKLRIRRFKADVDGNIYIEFSMGGNSQFKVYKDGTYYESNIYYSNTDYANNIQTFIPQREKSGIVANGSDIRGKNGIVRIDIETDNYEKDFDFISVFNNNHNTDYRKYENNDNDYIIEEKSNDYLRNLNSQFSFYEVDDSFYTNDALDLDKINAFISKYSTDTNLEITANDIEDIENWEKVFYEFSDSKDETTLRNKEIILKYFFNDDEEVYNNIKSLLDKTTIYENKVFFDESDSYRTPDFRKYEWKDTLKNEDGSLNKDFVDFIFRDRQFKDDEIEYLKNWSQYHTWDTYNQEDPLYDFYKKIYDKDYRNIVDAARDWNVSYDWFFDEKYIQTLNLYQYDFITELLASDGNIDFSKLEKLVSYSMPKFSLSQENKDLLNSWDGYYSQDIFTSNYLDSMHLEKFYEFYSEDLFTILNDINSANDHSVLTHNDTLYVPEFYYFEWSDFMYDDMGNLDRELLSYFLMNFDANAGVSRDSTQLSYQFTTPEGTHIIVDLIKNNDLTDEAYNAFLNWNNYLPRYYSYNDSYIYPAIDDISIYKYAHYLYEYGSKEEKLVNLTENVLIPITEKSTSTTYEIRDVYLDDAGNIKTNTILKLLENPYEDYTETQINLLNNWDGIFHNDWESFEETSTEYKTHYIVNEILENINEISLDFLTNAEDKNLKSMNYYRLKWDSSLLNASEELDETKFNNFISYFDGIIDSSKYSFEEVQNWNMYYRTDNSYDGEYEDPYGLLNSNMIEKYKLFISPLNNNILKKTEKNYKTFYVRKFEFKDKFYDDLGNLSEEKLNYLLDLYDLYGFTYDRTALLEEFKNWNEYFYYIYDRSTYEKEFLNDEISHFFKNIRYDNNNIKANLMAEIPNDLIDRIYYKVFTLKDKFLNEDTSVNQELVNEYLSYLPLEISEEMFNEIFGNTEYILPNYYDEYTDSDNDYIKEKYDTFSKYYSDYSSELLYNLSKNITNLNSKSFGLFSKYSSLNTWSMNIYEFDWNPDYLNADDTINKEKFTKHFNDYFIDGFNYIEEEKIFENLNNWDGMIYRIDNNNQNNPFYKNNVEPKFIYDFAVEYTNFINNYFDGILISDWLRDNVGNSYISFYNIKELFYDSNDNLYAMYSNTWGDSLDGLSIFKLMNSNSDKDLDYLTIEHTEYAPSNVEIKGDYIYYIHSEKKDQSTSYKKIARLHLTTKETDNLLDISGMPKLDIYDYDVTSDNSTMFLSAIDWSKIEDVVIKVDLVNGTFTKIPSNMKLDSIKVF</sequence>
<dbReference type="RefSeq" id="WP_091405094.1">
    <property type="nucleotide sequence ID" value="NZ_FMYV01000008.1"/>
</dbReference>
<organism evidence="2 3">
    <name type="scientific">Geotoga petraea</name>
    <dbReference type="NCBI Taxonomy" id="28234"/>
    <lineage>
        <taxon>Bacteria</taxon>
        <taxon>Thermotogati</taxon>
        <taxon>Thermotogota</taxon>
        <taxon>Thermotogae</taxon>
        <taxon>Petrotogales</taxon>
        <taxon>Petrotogaceae</taxon>
        <taxon>Geotoga</taxon>
    </lineage>
</organism>
<evidence type="ECO:0000313" key="3">
    <source>
        <dbReference type="Proteomes" id="UP000199322"/>
    </source>
</evidence>
<dbReference type="Proteomes" id="UP000199322">
    <property type="component" value="Unassembled WGS sequence"/>
</dbReference>
<keyword evidence="3" id="KW-1185">Reference proteome</keyword>
<feature type="signal peptide" evidence="1">
    <location>
        <begin position="1"/>
        <end position="25"/>
    </location>
</feature>
<dbReference type="EMBL" id="FMYV01000008">
    <property type="protein sequence ID" value="SDC80438.1"/>
    <property type="molecule type" value="Genomic_DNA"/>
</dbReference>
<name>A0A1G6PK45_9BACT</name>
<feature type="chain" id="PRO_5011689301" evidence="1">
    <location>
        <begin position="26"/>
        <end position="1678"/>
    </location>
</feature>
<reference evidence="2 3" key="1">
    <citation type="submission" date="2016-10" db="EMBL/GenBank/DDBJ databases">
        <authorList>
            <person name="de Groot N.N."/>
        </authorList>
    </citation>
    <scope>NUCLEOTIDE SEQUENCE [LARGE SCALE GENOMIC DNA]</scope>
    <source>
        <strain evidence="2 3">WG14</strain>
    </source>
</reference>
<gene>
    <name evidence="2" type="ORF">SAMN04488588_1836</name>
</gene>